<keyword evidence="3" id="KW-0547">Nucleotide-binding</keyword>
<evidence type="ECO:0000259" key="9">
    <source>
        <dbReference type="PROSITE" id="PS50125"/>
    </source>
</evidence>
<protein>
    <submittedName>
        <fullName evidence="11">Receptor-type guanylate cyclase gcy</fullName>
    </submittedName>
</protein>
<dbReference type="InterPro" id="IPR029787">
    <property type="entry name" value="Nucleotide_cyclase"/>
</dbReference>
<evidence type="ECO:0000313" key="12">
    <source>
        <dbReference type="Proteomes" id="UP001153069"/>
    </source>
</evidence>
<dbReference type="GO" id="GO:0000166">
    <property type="term" value="F:nucleotide binding"/>
    <property type="evidence" value="ECO:0007669"/>
    <property type="project" value="UniProtKB-KW"/>
</dbReference>
<dbReference type="GO" id="GO:0004016">
    <property type="term" value="F:adenylate cyclase activity"/>
    <property type="evidence" value="ECO:0007669"/>
    <property type="project" value="TreeGrafter"/>
</dbReference>
<keyword evidence="12" id="KW-1185">Reference proteome</keyword>
<feature type="compositionally biased region" description="Basic and acidic residues" evidence="7">
    <location>
        <begin position="115"/>
        <end position="134"/>
    </location>
</feature>
<feature type="region of interest" description="Disordered" evidence="7">
    <location>
        <begin position="73"/>
        <end position="134"/>
    </location>
</feature>
<dbReference type="Gene3D" id="1.10.1300.10">
    <property type="entry name" value="3'5'-cyclic nucleotide phosphodiesterase, catalytic domain"/>
    <property type="match status" value="1"/>
</dbReference>
<evidence type="ECO:0000256" key="5">
    <source>
        <dbReference type="ARBA" id="ARBA00023136"/>
    </source>
</evidence>
<keyword evidence="11" id="KW-0675">Receptor</keyword>
<dbReference type="InterPro" id="IPR036971">
    <property type="entry name" value="PDEase_catalytic_dom_sf"/>
</dbReference>
<proteinExistence type="predicted"/>
<dbReference type="SUPFAM" id="SSF55073">
    <property type="entry name" value="Nucleotide cyclase"/>
    <property type="match status" value="1"/>
</dbReference>
<evidence type="ECO:0000256" key="7">
    <source>
        <dbReference type="SAM" id="MobiDB-lite"/>
    </source>
</evidence>
<feature type="compositionally biased region" description="Acidic residues" evidence="7">
    <location>
        <begin position="92"/>
        <end position="106"/>
    </location>
</feature>
<dbReference type="GO" id="GO:0004383">
    <property type="term" value="F:guanylate cyclase activity"/>
    <property type="evidence" value="ECO:0007669"/>
    <property type="project" value="TreeGrafter"/>
</dbReference>
<feature type="compositionally biased region" description="Basic and acidic residues" evidence="7">
    <location>
        <begin position="825"/>
        <end position="843"/>
    </location>
</feature>
<organism evidence="11 12">
    <name type="scientific">Seminavis robusta</name>
    <dbReference type="NCBI Taxonomy" id="568900"/>
    <lineage>
        <taxon>Eukaryota</taxon>
        <taxon>Sar</taxon>
        <taxon>Stramenopiles</taxon>
        <taxon>Ochrophyta</taxon>
        <taxon>Bacillariophyta</taxon>
        <taxon>Bacillariophyceae</taxon>
        <taxon>Bacillariophycidae</taxon>
        <taxon>Naviculales</taxon>
        <taxon>Naviculaceae</taxon>
        <taxon>Seminavis</taxon>
    </lineage>
</organism>
<dbReference type="CDD" id="cd07302">
    <property type="entry name" value="CHD"/>
    <property type="match status" value="1"/>
</dbReference>
<feature type="domain" description="PDEase" evidence="10">
    <location>
        <begin position="886"/>
        <end position="1098"/>
    </location>
</feature>
<comment type="subcellular location">
    <subcellularLocation>
        <location evidence="1">Membrane</location>
    </subcellularLocation>
</comment>
<feature type="domain" description="Guanylate cyclase" evidence="9">
    <location>
        <begin position="618"/>
        <end position="752"/>
    </location>
</feature>
<evidence type="ECO:0000256" key="8">
    <source>
        <dbReference type="SAM" id="Phobius"/>
    </source>
</evidence>
<dbReference type="GO" id="GO:0035556">
    <property type="term" value="P:intracellular signal transduction"/>
    <property type="evidence" value="ECO:0007669"/>
    <property type="project" value="InterPro"/>
</dbReference>
<accession>A0A9N8HD92</accession>
<evidence type="ECO:0000256" key="4">
    <source>
        <dbReference type="ARBA" id="ARBA00022989"/>
    </source>
</evidence>
<dbReference type="InterPro" id="IPR003607">
    <property type="entry name" value="HD/PDEase_dom"/>
</dbReference>
<dbReference type="SMART" id="SM00471">
    <property type="entry name" value="HDc"/>
    <property type="match status" value="1"/>
</dbReference>
<dbReference type="PANTHER" id="PTHR11920">
    <property type="entry name" value="GUANYLYL CYCLASE"/>
    <property type="match status" value="1"/>
</dbReference>
<dbReference type="Pfam" id="PF00233">
    <property type="entry name" value="PDEase_I"/>
    <property type="match status" value="1"/>
</dbReference>
<dbReference type="InterPro" id="IPR050401">
    <property type="entry name" value="Cyclic_nucleotide_synthase"/>
</dbReference>
<evidence type="ECO:0000259" key="10">
    <source>
        <dbReference type="PROSITE" id="PS51845"/>
    </source>
</evidence>
<keyword evidence="6" id="KW-0456">Lyase</keyword>
<dbReference type="InterPro" id="IPR001054">
    <property type="entry name" value="A/G_cyclase"/>
</dbReference>
<keyword evidence="4 8" id="KW-1133">Transmembrane helix</keyword>
<dbReference type="PROSITE" id="PS50125">
    <property type="entry name" value="GUANYLATE_CYCLASE_2"/>
    <property type="match status" value="1"/>
</dbReference>
<dbReference type="InterPro" id="IPR002073">
    <property type="entry name" value="PDEase_catalytic_dom"/>
</dbReference>
<reference evidence="11" key="1">
    <citation type="submission" date="2020-06" db="EMBL/GenBank/DDBJ databases">
        <authorList>
            <consortium name="Plant Systems Biology data submission"/>
        </authorList>
    </citation>
    <scope>NUCLEOTIDE SEQUENCE</scope>
    <source>
        <strain evidence="11">D6</strain>
    </source>
</reference>
<evidence type="ECO:0000256" key="3">
    <source>
        <dbReference type="ARBA" id="ARBA00022741"/>
    </source>
</evidence>
<dbReference type="OrthoDB" id="546632at2759"/>
<dbReference type="PANTHER" id="PTHR11920:SF335">
    <property type="entry name" value="GUANYLATE CYCLASE"/>
    <property type="match status" value="1"/>
</dbReference>
<evidence type="ECO:0000256" key="1">
    <source>
        <dbReference type="ARBA" id="ARBA00004370"/>
    </source>
</evidence>
<feature type="compositionally biased region" description="Acidic residues" evidence="7">
    <location>
        <begin position="1255"/>
        <end position="1295"/>
    </location>
</feature>
<dbReference type="SMART" id="SM00044">
    <property type="entry name" value="CYCc"/>
    <property type="match status" value="1"/>
</dbReference>
<comment type="caution">
    <text evidence="11">The sequence shown here is derived from an EMBL/GenBank/DDBJ whole genome shotgun (WGS) entry which is preliminary data.</text>
</comment>
<dbReference type="PROSITE" id="PS51845">
    <property type="entry name" value="PDEASE_I_2"/>
    <property type="match status" value="1"/>
</dbReference>
<feature type="region of interest" description="Disordered" evidence="7">
    <location>
        <begin position="1"/>
        <end position="61"/>
    </location>
</feature>
<feature type="transmembrane region" description="Helical" evidence="8">
    <location>
        <begin position="143"/>
        <end position="163"/>
    </location>
</feature>
<feature type="region of interest" description="Disordered" evidence="7">
    <location>
        <begin position="821"/>
        <end position="852"/>
    </location>
</feature>
<dbReference type="GO" id="GO:0005886">
    <property type="term" value="C:plasma membrane"/>
    <property type="evidence" value="ECO:0007669"/>
    <property type="project" value="TreeGrafter"/>
</dbReference>
<evidence type="ECO:0000256" key="6">
    <source>
        <dbReference type="ARBA" id="ARBA00023239"/>
    </source>
</evidence>
<dbReference type="Gene3D" id="3.30.70.1230">
    <property type="entry name" value="Nucleotide cyclase"/>
    <property type="match status" value="1"/>
</dbReference>
<feature type="region of interest" description="Disordered" evidence="7">
    <location>
        <begin position="1245"/>
        <end position="1319"/>
    </location>
</feature>
<evidence type="ECO:0000313" key="11">
    <source>
        <dbReference type="EMBL" id="CAB9505993.1"/>
    </source>
</evidence>
<dbReference type="SUPFAM" id="SSF109604">
    <property type="entry name" value="HD-domain/PDEase-like"/>
    <property type="match status" value="1"/>
</dbReference>
<dbReference type="EMBL" id="CAICTM010000249">
    <property type="protein sequence ID" value="CAB9505993.1"/>
    <property type="molecule type" value="Genomic_DNA"/>
</dbReference>
<dbReference type="Pfam" id="PF00211">
    <property type="entry name" value="Guanylate_cyc"/>
    <property type="match status" value="1"/>
</dbReference>
<sequence>MQQKGSEEDGSKQLSTSSPKRSRSRKRFQLGRAISTRFGGNSSIGSGSWGTAGMKRSNSKKSVVSWDASAVSLEEFPPVPNQPRQQATHNGDDDDASSYLSDEENSEGLYAPEQSSRKTTDEESKDRSGSDRKAMEGYKPSRIIFGIVAILVVTAIVLGSLLYTMADNHDTDAYEAAFQNAAIDLIDACVEQSASLASILHSISITMTLSAGRDAPWPLYTMNNLAVVAEDFLAFDPSVQLVYSPIVHDGDNNNSQRAAWQHYSVAHQNQVITPTYPYQITEYIYSRYNFTGNVLFPDQEGTGPYSPVWQVHPLPNDYESIRLVNFNMLSDPKMAKLLQAAQEGKTHIFSELGDDKELFGIVQTGSDVYKEQRPQSLFVEQVHDHLVVVGGNESKVVGHVFATVPWDLYFENVILPDNTDTSVYCVIQNSCGPTAYTYQVDHTGVTYVGKGDLHSGQHEHPNQQVELFHYGATSDENGDPWQCHLELAIYPTAEMQWSFDTGTPVYYFMIVAIVFVLIGVAVASHHRISEANKREMHLKSQRSKAIIASLFPDQIREKLFDLEGEVCMDKMRLLNRDAAKSIRLDHNPLRSSLLIWGGEEDDPESQQNVAAELYLECTVCISEICGFTAWSSSRQPKEVFTLLETIFRAFDKIAKNRGAFKAETVGDQYVAVAGLPKAREDHAIVMARFARDAMETFIEHIKMLEVSLGPDTSELGIRFGLHSGPITAGVLRGERARFQLFGDTVIACRAIESNGGKDRIHISKETAELIKAGGMNTWVKPRHQRKGRKEAKETYWLLPKGPGRRFATVAVNSIATSAELAEESAPERRDSTFSTVSKRESSEYLKPAARRQDHTKEDRLERLIFWNSESLLLVLRQIVARRNASANTSDSSMTHPEVLTGLEEDFVDNKVVVKEIREVIELPRYNAVNQVDPSTVDLGERAESQLRDYVTLIASFYRNNPFHNFQHASHVTQSTKKLLSRIVAPKLEMEDGDMDAKIHDYTYGITSDPLTQFAALLSALIHDVDHRGVSNGRLAVEQKAMATMFDHKSIAEQNSLDIAWESLMDPRFRDLRNCIYTNEAELRRFRALLVNCVMSTDIFDKELSALRKARWDKAFQIPDDLANREDINRKATIVIEHLIQASDVSHCMQHWLVYTKWNERLFHELYLAYTEGRMDSDPSDGWYKGEIWFFDNYVIPLTKKLRNCGVFGVSSDEYLNYALTNRAEWEARGEEIVKGMVQKYSKQYREKGGKSASSDDMEQEEEEAGGVEMVEVENVEEPSEYFEDEGDELVVEESSEGDKTSNTQKTTSTQRTTVSTIEC</sequence>
<name>A0A9N8HD92_9STRA</name>
<feature type="compositionally biased region" description="Low complexity" evidence="7">
    <location>
        <begin position="1300"/>
        <end position="1319"/>
    </location>
</feature>
<feature type="compositionally biased region" description="Basic residues" evidence="7">
    <location>
        <begin position="20"/>
        <end position="29"/>
    </location>
</feature>
<evidence type="ECO:0000256" key="2">
    <source>
        <dbReference type="ARBA" id="ARBA00022692"/>
    </source>
</evidence>
<dbReference type="Proteomes" id="UP001153069">
    <property type="component" value="Unassembled WGS sequence"/>
</dbReference>
<keyword evidence="5 8" id="KW-0472">Membrane</keyword>
<dbReference type="GO" id="GO:0007168">
    <property type="term" value="P:receptor guanylyl cyclase signaling pathway"/>
    <property type="evidence" value="ECO:0007669"/>
    <property type="project" value="TreeGrafter"/>
</dbReference>
<feature type="transmembrane region" description="Helical" evidence="8">
    <location>
        <begin position="505"/>
        <end position="524"/>
    </location>
</feature>
<dbReference type="GO" id="GO:0001653">
    <property type="term" value="F:peptide receptor activity"/>
    <property type="evidence" value="ECO:0007669"/>
    <property type="project" value="TreeGrafter"/>
</dbReference>
<keyword evidence="2 8" id="KW-0812">Transmembrane</keyword>
<feature type="compositionally biased region" description="Basic and acidic residues" evidence="7">
    <location>
        <begin position="1"/>
        <end position="11"/>
    </location>
</feature>
<dbReference type="GO" id="GO:0004114">
    <property type="term" value="F:3',5'-cyclic-nucleotide phosphodiesterase activity"/>
    <property type="evidence" value="ECO:0007669"/>
    <property type="project" value="InterPro"/>
</dbReference>
<gene>
    <name evidence="11" type="ORF">SEMRO_250_G099000.1</name>
</gene>